<dbReference type="STRING" id="890420.SAMN05216226_109155"/>
<dbReference type="Pfam" id="PF23928">
    <property type="entry name" value="DUF7266"/>
    <property type="match status" value="1"/>
</dbReference>
<evidence type="ECO:0000313" key="2">
    <source>
        <dbReference type="EMBL" id="SDJ80582.1"/>
    </source>
</evidence>
<protein>
    <submittedName>
        <fullName evidence="2">Uncharacterized protein</fullName>
    </submittedName>
</protein>
<evidence type="ECO:0000313" key="3">
    <source>
        <dbReference type="Proteomes" id="UP000198856"/>
    </source>
</evidence>
<evidence type="ECO:0000256" key="1">
    <source>
        <dbReference type="SAM" id="Phobius"/>
    </source>
</evidence>
<dbReference type="InterPro" id="IPR055690">
    <property type="entry name" value="DUF7266"/>
</dbReference>
<sequence length="152" mass="15648">MGKLSTASRGMTPVVSKTLAIGLATLYIAGMTTALLGGVVPAYETRAGGELSERVLATAAGEIERAPPAVAGSVERQTTLTLPETIANDEYRLKLSNSTLALVHPDGAIERETHLSLPPAVTPQNSTVSGGRVVIEVSGSLANRTLGLGDKQ</sequence>
<keyword evidence="1" id="KW-1133">Transmembrane helix</keyword>
<proteinExistence type="predicted"/>
<dbReference type="EMBL" id="FNFC01000009">
    <property type="protein sequence ID" value="SDJ80582.1"/>
    <property type="molecule type" value="Genomic_DNA"/>
</dbReference>
<keyword evidence="1" id="KW-0812">Transmembrane</keyword>
<keyword evidence="1" id="KW-0472">Membrane</keyword>
<keyword evidence="3" id="KW-1185">Reference proteome</keyword>
<organism evidence="2 3">
    <name type="scientific">Halovenus aranensis</name>
    <dbReference type="NCBI Taxonomy" id="890420"/>
    <lineage>
        <taxon>Archaea</taxon>
        <taxon>Methanobacteriati</taxon>
        <taxon>Methanobacteriota</taxon>
        <taxon>Stenosarchaea group</taxon>
        <taxon>Halobacteria</taxon>
        <taxon>Halobacteriales</taxon>
        <taxon>Haloarculaceae</taxon>
        <taxon>Halovenus</taxon>
    </lineage>
</organism>
<reference evidence="2 3" key="1">
    <citation type="submission" date="2016-10" db="EMBL/GenBank/DDBJ databases">
        <authorList>
            <person name="de Groot N.N."/>
        </authorList>
    </citation>
    <scope>NUCLEOTIDE SEQUENCE [LARGE SCALE GENOMIC DNA]</scope>
    <source>
        <strain evidence="2 3">IBRC-M10015</strain>
    </source>
</reference>
<dbReference type="OrthoDB" id="306663at2157"/>
<dbReference type="Proteomes" id="UP000198856">
    <property type="component" value="Unassembled WGS sequence"/>
</dbReference>
<dbReference type="AlphaFoldDB" id="A0A1G8WQC4"/>
<dbReference type="RefSeq" id="WP_092702830.1">
    <property type="nucleotide sequence ID" value="NZ_FNFC01000009.1"/>
</dbReference>
<feature type="transmembrane region" description="Helical" evidence="1">
    <location>
        <begin position="20"/>
        <end position="43"/>
    </location>
</feature>
<gene>
    <name evidence="2" type="ORF">SAMN05216226_109155</name>
</gene>
<name>A0A1G8WQC4_9EURY</name>
<accession>A0A1G8WQC4</accession>